<feature type="transmembrane region" description="Helical" evidence="7">
    <location>
        <begin position="174"/>
        <end position="195"/>
    </location>
</feature>
<dbReference type="GO" id="GO:0016020">
    <property type="term" value="C:membrane"/>
    <property type="evidence" value="ECO:0007669"/>
    <property type="project" value="UniProtKB-SubCell"/>
</dbReference>
<organism evidence="9 10">
    <name type="scientific">Peltaster fructicola</name>
    <dbReference type="NCBI Taxonomy" id="286661"/>
    <lineage>
        <taxon>Eukaryota</taxon>
        <taxon>Fungi</taxon>
        <taxon>Dikarya</taxon>
        <taxon>Ascomycota</taxon>
        <taxon>Pezizomycotina</taxon>
        <taxon>Dothideomycetes</taxon>
        <taxon>Dothideomycetes incertae sedis</taxon>
        <taxon>Peltaster</taxon>
    </lineage>
</organism>
<comment type="similarity">
    <text evidence="2">Belongs to the amino acid/polyamine transporter 2 family.</text>
</comment>
<dbReference type="GO" id="GO:0015179">
    <property type="term" value="F:L-amino acid transmembrane transporter activity"/>
    <property type="evidence" value="ECO:0007669"/>
    <property type="project" value="TreeGrafter"/>
</dbReference>
<feature type="transmembrane region" description="Helical" evidence="7">
    <location>
        <begin position="290"/>
        <end position="310"/>
    </location>
</feature>
<feature type="transmembrane region" description="Helical" evidence="7">
    <location>
        <begin position="468"/>
        <end position="488"/>
    </location>
</feature>
<protein>
    <recommendedName>
        <fullName evidence="8">Amino acid transporter transmembrane domain-containing protein</fullName>
    </recommendedName>
</protein>
<keyword evidence="10" id="KW-1185">Reference proteome</keyword>
<sequence length="617" mass="67026">MSSVTAANLGGVADPRLSVEPDAIGSKEYEVHHHGNHSHGPAQLPTKLYDRNVTFGEYHYYAQREREYERGIAPKTNVATGLATVVIGKTFKRKERAEHMAVRTGSVSAAAGTTTTGEKATAPSGLAGVVSDEEWHTASRAARTATWGAVFYLITTDILGPFSVPWAFTQLGYGPGVALYTVFAAFAGYSGYLLWQQFLGLDSSRYPISGYGDIAYRIYGSWARHVMNVLQSFQFYMNVTLLIVSSGQALVQLAAGSSGTGCLCFVVAEVIFMAIGCLLGQIRTLQRFSYFANVAIWLNVFIIFMVMAIASTSSPNWDAAIASGFVTEIEPIYTTGGIPPGKELTDNINGLMQAVYSYGGATLFTNLMAEMRRPWDFWKALICADVFIFLCYLIFGVVVYSYQGQATYNPAYQGIDPYAWQTVGNVFALITAVIAAVLYGNIGIKVLYANVGRELLRFPALESRVGRWIWIVFVPAYWILAFIVAAAVPQVSYLGSFVGAAFILQFSYTFPPALMIGYNCLKDSLPTDGGFDPTSGAVYRDGSAARIWRGFKVQLLRNSFNTFYFLGSLVTAILGIYASIVGMIQFYQTTQVTAFSCVNPAGDNGCFTVLPAGGAAA</sequence>
<keyword evidence="3 7" id="KW-0812">Transmembrane</keyword>
<evidence type="ECO:0000256" key="3">
    <source>
        <dbReference type="ARBA" id="ARBA00022692"/>
    </source>
</evidence>
<reference evidence="9 10" key="1">
    <citation type="journal article" date="2016" name="Sci. Rep.">
        <title>Peltaster fructicola genome reveals evolution from an invasive phytopathogen to an ectophytic parasite.</title>
        <authorList>
            <person name="Xu C."/>
            <person name="Chen H."/>
            <person name="Gleason M.L."/>
            <person name="Xu J.R."/>
            <person name="Liu H."/>
            <person name="Zhang R."/>
            <person name="Sun G."/>
        </authorList>
    </citation>
    <scope>NUCLEOTIDE SEQUENCE [LARGE SCALE GENOMIC DNA]</scope>
    <source>
        <strain evidence="9 10">LNHT1506</strain>
    </source>
</reference>
<keyword evidence="4 7" id="KW-1133">Transmembrane helix</keyword>
<evidence type="ECO:0000256" key="5">
    <source>
        <dbReference type="ARBA" id="ARBA00023136"/>
    </source>
</evidence>
<feature type="region of interest" description="Disordered" evidence="6">
    <location>
        <begin position="104"/>
        <end position="123"/>
    </location>
</feature>
<feature type="transmembrane region" description="Helical" evidence="7">
    <location>
        <begin position="257"/>
        <end position="278"/>
    </location>
</feature>
<evidence type="ECO:0000313" key="10">
    <source>
        <dbReference type="Proteomes" id="UP000503462"/>
    </source>
</evidence>
<dbReference type="Proteomes" id="UP000503462">
    <property type="component" value="Chromosome 5"/>
</dbReference>
<evidence type="ECO:0000256" key="1">
    <source>
        <dbReference type="ARBA" id="ARBA00004141"/>
    </source>
</evidence>
<feature type="transmembrane region" description="Helical" evidence="7">
    <location>
        <begin position="350"/>
        <end position="369"/>
    </location>
</feature>
<feature type="transmembrane region" description="Helical" evidence="7">
    <location>
        <begin position="381"/>
        <end position="402"/>
    </location>
</feature>
<name>A0A6H0Y536_9PEZI</name>
<dbReference type="EMBL" id="CP051143">
    <property type="protein sequence ID" value="QIX02157.1"/>
    <property type="molecule type" value="Genomic_DNA"/>
</dbReference>
<evidence type="ECO:0000313" key="9">
    <source>
        <dbReference type="EMBL" id="QIX02157.1"/>
    </source>
</evidence>
<feature type="domain" description="Amino acid transporter transmembrane" evidence="8">
    <location>
        <begin position="144"/>
        <end position="514"/>
    </location>
</feature>
<feature type="transmembrane region" description="Helical" evidence="7">
    <location>
        <begin position="233"/>
        <end position="251"/>
    </location>
</feature>
<dbReference type="AlphaFoldDB" id="A0A6H0Y536"/>
<keyword evidence="5 7" id="KW-0472">Membrane</keyword>
<feature type="transmembrane region" description="Helical" evidence="7">
    <location>
        <begin position="149"/>
        <end position="168"/>
    </location>
</feature>
<evidence type="ECO:0000256" key="4">
    <source>
        <dbReference type="ARBA" id="ARBA00022989"/>
    </source>
</evidence>
<gene>
    <name evidence="9" type="ORF">AMS68_007674</name>
</gene>
<dbReference type="Pfam" id="PF01490">
    <property type="entry name" value="Aa_trans"/>
    <property type="match status" value="1"/>
</dbReference>
<dbReference type="PANTHER" id="PTHR22950:SF461">
    <property type="entry name" value="AMINO ACID TRANSPORTER TRANSMEMBRANE DOMAIN-CONTAINING PROTEIN"/>
    <property type="match status" value="1"/>
</dbReference>
<feature type="transmembrane region" description="Helical" evidence="7">
    <location>
        <begin position="563"/>
        <end position="587"/>
    </location>
</feature>
<proteinExistence type="inferred from homology"/>
<accession>A0A6H0Y536</accession>
<dbReference type="InterPro" id="IPR013057">
    <property type="entry name" value="AA_transpt_TM"/>
</dbReference>
<feature type="transmembrane region" description="Helical" evidence="7">
    <location>
        <begin position="494"/>
        <end position="516"/>
    </location>
</feature>
<evidence type="ECO:0000256" key="7">
    <source>
        <dbReference type="SAM" id="Phobius"/>
    </source>
</evidence>
<dbReference type="OrthoDB" id="40134at2759"/>
<feature type="transmembrane region" description="Helical" evidence="7">
    <location>
        <begin position="422"/>
        <end position="448"/>
    </location>
</feature>
<dbReference type="PANTHER" id="PTHR22950">
    <property type="entry name" value="AMINO ACID TRANSPORTER"/>
    <property type="match status" value="1"/>
</dbReference>
<comment type="subcellular location">
    <subcellularLocation>
        <location evidence="1">Membrane</location>
        <topology evidence="1">Multi-pass membrane protein</topology>
    </subcellularLocation>
</comment>
<evidence type="ECO:0000256" key="6">
    <source>
        <dbReference type="SAM" id="MobiDB-lite"/>
    </source>
</evidence>
<evidence type="ECO:0000259" key="8">
    <source>
        <dbReference type="Pfam" id="PF01490"/>
    </source>
</evidence>
<evidence type="ECO:0000256" key="2">
    <source>
        <dbReference type="ARBA" id="ARBA00008066"/>
    </source>
</evidence>